<name>Q2QRD2_ORYSJ</name>
<reference evidence="1" key="1">
    <citation type="journal article" date="2005" name="BMC Biol.">
        <title>The sequence of rice chromosomes 11 and 12, rich in disease resistance genes and recent gene duplications.</title>
        <authorList>
            <consortium name="The rice chromosomes 11 and 12 sequencing consortia"/>
        </authorList>
    </citation>
    <scope>NUCLEOTIDE SEQUENCE [LARGE SCALE GENOMIC DNA]</scope>
</reference>
<organism evidence="1">
    <name type="scientific">Oryza sativa subsp. japonica</name>
    <name type="common">Rice</name>
    <dbReference type="NCBI Taxonomy" id="39947"/>
    <lineage>
        <taxon>Eukaryota</taxon>
        <taxon>Viridiplantae</taxon>
        <taxon>Streptophyta</taxon>
        <taxon>Embryophyta</taxon>
        <taxon>Tracheophyta</taxon>
        <taxon>Spermatophyta</taxon>
        <taxon>Magnoliopsida</taxon>
        <taxon>Liliopsida</taxon>
        <taxon>Poales</taxon>
        <taxon>Poaceae</taxon>
        <taxon>BOP clade</taxon>
        <taxon>Oryzoideae</taxon>
        <taxon>Oryzeae</taxon>
        <taxon>Oryzinae</taxon>
        <taxon>Oryza</taxon>
        <taxon>Oryza sativa</taxon>
    </lineage>
</organism>
<evidence type="ECO:0000313" key="1">
    <source>
        <dbReference type="EMBL" id="ABA98160.1"/>
    </source>
</evidence>
<reference evidence="1" key="3">
    <citation type="submission" date="2006-01" db="EMBL/GenBank/DDBJ databases">
        <authorList>
            <person name="Buell R."/>
        </authorList>
    </citation>
    <scope>NUCLEOTIDE SEQUENCE</scope>
</reference>
<sequence>METRHLRRRAEEPEILDLQTLVPQLLLLVHPQVGDIDNIKRSQLGATVQYTQDDGLGEGVTKQGLEMDAGFHGRLKEMREIVAWTRNVVEAAFEHKLKLLEHGELLYHIGEHLT</sequence>
<proteinExistence type="predicted"/>
<dbReference type="EMBL" id="DP000011">
    <property type="protein sequence ID" value="ABA98160.1"/>
    <property type="molecule type" value="Genomic_DNA"/>
</dbReference>
<gene>
    <name evidence="1" type="ordered locus">LOC_Os12g27970</name>
</gene>
<dbReference type="AlphaFoldDB" id="Q2QRD2"/>
<reference evidence="1" key="2">
    <citation type="submission" date="2005-04" db="EMBL/GenBank/DDBJ databases">
        <authorList>
            <person name="Buell C.R."/>
            <person name="Wing R.A."/>
            <person name="McCombie W.A."/>
            <person name="Ouyang S."/>
        </authorList>
    </citation>
    <scope>NUCLEOTIDE SEQUENCE</scope>
</reference>
<accession>Q2QRD2</accession>
<protein>
    <submittedName>
        <fullName evidence="1">Uncharacterized protein</fullName>
    </submittedName>
</protein>